<feature type="compositionally biased region" description="Polar residues" evidence="1">
    <location>
        <begin position="71"/>
        <end position="82"/>
    </location>
</feature>
<evidence type="ECO:0000256" key="1">
    <source>
        <dbReference type="SAM" id="MobiDB-lite"/>
    </source>
</evidence>
<accession>A0A850PFG7</accession>
<proteinExistence type="predicted"/>
<name>A0A850PFG7_9PROT</name>
<sequence>MELLSFDIRRAGCPLGIVDDPDSLLAALFRDRPSRSGAAARTARGADEPDRAYWGQQARGLGRPGVDRHGISNTNDTRTGRR</sequence>
<keyword evidence="3" id="KW-1185">Reference proteome</keyword>
<reference evidence="2 3" key="1">
    <citation type="submission" date="2020-06" db="EMBL/GenBank/DDBJ databases">
        <title>Description of novel acetic acid bacteria.</title>
        <authorList>
            <person name="Sombolestani A."/>
        </authorList>
    </citation>
    <scope>NUCLEOTIDE SEQUENCE [LARGE SCALE GENOMIC DNA]</scope>
    <source>
        <strain evidence="2 3">LMG 27010</strain>
    </source>
</reference>
<evidence type="ECO:0000313" key="2">
    <source>
        <dbReference type="EMBL" id="NVN40986.1"/>
    </source>
</evidence>
<gene>
    <name evidence="2" type="ORF">HUK82_10510</name>
</gene>
<feature type="region of interest" description="Disordered" evidence="1">
    <location>
        <begin position="34"/>
        <end position="82"/>
    </location>
</feature>
<dbReference type="EMBL" id="JABXXR010000080">
    <property type="protein sequence ID" value="NVN40986.1"/>
    <property type="molecule type" value="Genomic_DNA"/>
</dbReference>
<organism evidence="2 3">
    <name type="scientific">Ameyamaea chiangmaiensis</name>
    <dbReference type="NCBI Taxonomy" id="442969"/>
    <lineage>
        <taxon>Bacteria</taxon>
        <taxon>Pseudomonadati</taxon>
        <taxon>Pseudomonadota</taxon>
        <taxon>Alphaproteobacteria</taxon>
        <taxon>Acetobacterales</taxon>
        <taxon>Acetobacteraceae</taxon>
        <taxon>Ameyamaea</taxon>
    </lineage>
</organism>
<comment type="caution">
    <text evidence="2">The sequence shown here is derived from an EMBL/GenBank/DDBJ whole genome shotgun (WGS) entry which is preliminary data.</text>
</comment>
<evidence type="ECO:0000313" key="3">
    <source>
        <dbReference type="Proteomes" id="UP000585665"/>
    </source>
</evidence>
<dbReference type="AlphaFoldDB" id="A0A850PFG7"/>
<dbReference type="RefSeq" id="WP_176613908.1">
    <property type="nucleotide sequence ID" value="NZ_JABXXR010000080.1"/>
</dbReference>
<protein>
    <submittedName>
        <fullName evidence="2">Uncharacterized protein</fullName>
    </submittedName>
</protein>
<dbReference type="Proteomes" id="UP000585665">
    <property type="component" value="Unassembled WGS sequence"/>
</dbReference>